<evidence type="ECO:0000313" key="11">
    <source>
        <dbReference type="Proteomes" id="UP000001203"/>
    </source>
</evidence>
<dbReference type="InterPro" id="IPR011701">
    <property type="entry name" value="MFS"/>
</dbReference>
<feature type="transmembrane region" description="Helical" evidence="8">
    <location>
        <begin position="52"/>
        <end position="72"/>
    </location>
</feature>
<evidence type="ECO:0000256" key="6">
    <source>
        <dbReference type="ARBA" id="ARBA00023063"/>
    </source>
</evidence>
<organism evidence="10 11">
    <name type="scientific">Crocosphaera subtropica (strain ATCC 51142 / BH68)</name>
    <name type="common">Cyanothece sp. (strain ATCC 51142)</name>
    <dbReference type="NCBI Taxonomy" id="43989"/>
    <lineage>
        <taxon>Bacteria</taxon>
        <taxon>Bacillati</taxon>
        <taxon>Cyanobacteriota</taxon>
        <taxon>Cyanophyceae</taxon>
        <taxon>Oscillatoriophycideae</taxon>
        <taxon>Chroococcales</taxon>
        <taxon>Aphanothecaceae</taxon>
        <taxon>Crocosphaera</taxon>
        <taxon>Crocosphaera subtropica</taxon>
    </lineage>
</organism>
<evidence type="ECO:0000259" key="9">
    <source>
        <dbReference type="PROSITE" id="PS50850"/>
    </source>
</evidence>
<feature type="transmembrane region" description="Helical" evidence="8">
    <location>
        <begin position="104"/>
        <end position="126"/>
    </location>
</feature>
<dbReference type="AlphaFoldDB" id="B1WUX1"/>
<dbReference type="CDD" id="cd17341">
    <property type="entry name" value="MFS_NRT2_like"/>
    <property type="match status" value="1"/>
</dbReference>
<dbReference type="PANTHER" id="PTHR23515">
    <property type="entry name" value="HIGH-AFFINITY NITRATE TRANSPORTER 2.3"/>
    <property type="match status" value="1"/>
</dbReference>
<evidence type="ECO:0000256" key="4">
    <source>
        <dbReference type="ARBA" id="ARBA00022692"/>
    </source>
</evidence>
<feature type="transmembrane region" description="Helical" evidence="8">
    <location>
        <begin position="432"/>
        <end position="451"/>
    </location>
</feature>
<evidence type="ECO:0000256" key="8">
    <source>
        <dbReference type="RuleBase" id="RU366033"/>
    </source>
</evidence>
<dbReference type="Gene3D" id="1.20.1250.20">
    <property type="entry name" value="MFS general substrate transporter like domains"/>
    <property type="match status" value="2"/>
</dbReference>
<dbReference type="Pfam" id="PF07690">
    <property type="entry name" value="MFS_1"/>
    <property type="match status" value="2"/>
</dbReference>
<evidence type="ECO:0000256" key="5">
    <source>
        <dbReference type="ARBA" id="ARBA00022989"/>
    </source>
</evidence>
<feature type="transmembrane region" description="Helical" evidence="8">
    <location>
        <begin position="12"/>
        <end position="32"/>
    </location>
</feature>
<gene>
    <name evidence="10" type="primary">nrtP</name>
    <name evidence="10" type="ordered locus">cce_1222</name>
</gene>
<feature type="transmembrane region" description="Helical" evidence="8">
    <location>
        <begin position="259"/>
        <end position="280"/>
    </location>
</feature>
<sequence length="529" mass="57785">MLAEMWSLRGRYKILHMTWFAFFLTFVVWFNLAPLATQVKADFGLEVSQIRTLAICNVALTVPARIIIGMLLDRYGPRITYTLLLIYAAIPCLIFATAQSFTQLVIGRLMLGIVGAGFVIGIRMVAEWFPPKEIGLAEGIYGGWGNFGSAAAAFTLPTIGGWFAFGALSPAGDPLLNWRLCIAGTGIIAALYGLLYYNNVQDHPPGKTYRKPKSARGIEVTTKKDFWFLMVMNAPLSGILMVLAWRLKKVGFYGVNTMYIVWACLLGLYLFQAYNCWVVNKDLMTGKKHYPAKDRYRFSQVAILELTYVVNFGSELAVVSMLPAFFEGTFTLNPAQAGMIASSYAFMNLASRPGGGLISDKLGSRKNTMAVLTLCMGIGYLMMGSVGSSWWLPGAIILTMACSFFVQAGEGSTFAIVPLVKRRITGQVAGNVGAYGNVGAVAYLTIFSLLPEWLGGGQNPSPAIIAQANTAFFQIMGIMAVIVAFLCWFVLKEPEGSFAEHHEGEEEDHQLPHVPVMESDASVDSIARG</sequence>
<comment type="similarity">
    <text evidence="2 8">Belongs to the major facilitator superfamily. Nitrate/nitrite porter (TC 2.A.1.8) family.</text>
</comment>
<evidence type="ECO:0000313" key="10">
    <source>
        <dbReference type="EMBL" id="ACB50572.1"/>
    </source>
</evidence>
<keyword evidence="5 8" id="KW-1133">Transmembrane helix</keyword>
<dbReference type="Proteomes" id="UP000001203">
    <property type="component" value="Chromosome circular"/>
</dbReference>
<feature type="transmembrane region" description="Helical" evidence="8">
    <location>
        <begin position="397"/>
        <end position="420"/>
    </location>
</feature>
<evidence type="ECO:0000256" key="7">
    <source>
        <dbReference type="ARBA" id="ARBA00023136"/>
    </source>
</evidence>
<dbReference type="OrthoDB" id="9773404at2"/>
<feature type="transmembrane region" description="Helical" evidence="8">
    <location>
        <begin position="226"/>
        <end position="247"/>
    </location>
</feature>
<dbReference type="InterPro" id="IPR004737">
    <property type="entry name" value="NO3_transporter_NarK/NarU-like"/>
</dbReference>
<reference evidence="10 11" key="1">
    <citation type="journal article" date="2008" name="Proc. Natl. Acad. Sci. U.S.A.">
        <title>The genome of Cyanothece 51142, a unicellular diazotrophic cyanobacterium important in the marine nitrogen cycle.</title>
        <authorList>
            <person name="Welsh E.A."/>
            <person name="Liberton M."/>
            <person name="Stoeckel J."/>
            <person name="Loh T."/>
            <person name="Elvitigala T."/>
            <person name="Wang C."/>
            <person name="Wollam A."/>
            <person name="Fulton R.S."/>
            <person name="Clifton S.W."/>
            <person name="Jacobs J.M."/>
            <person name="Aurora R."/>
            <person name="Ghosh B.K."/>
            <person name="Sherman L.A."/>
            <person name="Smith R.D."/>
            <person name="Wilson R.K."/>
            <person name="Pakrasi H.B."/>
        </authorList>
    </citation>
    <scope>NUCLEOTIDE SEQUENCE [LARGE SCALE GENOMIC DNA]</scope>
    <source>
        <strain evidence="11">ATCC 51142 / BH68</strain>
    </source>
</reference>
<dbReference type="InterPro" id="IPR044772">
    <property type="entry name" value="NO3_transporter"/>
</dbReference>
<dbReference type="InterPro" id="IPR036259">
    <property type="entry name" value="MFS_trans_sf"/>
</dbReference>
<dbReference type="KEGG" id="cyt:cce_1222"/>
<dbReference type="EMBL" id="CP000806">
    <property type="protein sequence ID" value="ACB50572.1"/>
    <property type="molecule type" value="Genomic_DNA"/>
</dbReference>
<proteinExistence type="inferred from homology"/>
<dbReference type="GO" id="GO:0042128">
    <property type="term" value="P:nitrate assimilation"/>
    <property type="evidence" value="ECO:0007669"/>
    <property type="project" value="UniProtKB-UniRule"/>
</dbReference>
<dbReference type="InterPro" id="IPR020846">
    <property type="entry name" value="MFS_dom"/>
</dbReference>
<evidence type="ECO:0000256" key="2">
    <source>
        <dbReference type="ARBA" id="ARBA00008432"/>
    </source>
</evidence>
<dbReference type="GO" id="GO:0015112">
    <property type="term" value="F:nitrate transmembrane transporter activity"/>
    <property type="evidence" value="ECO:0007669"/>
    <property type="project" value="UniProtKB-UniRule"/>
</dbReference>
<dbReference type="HOGENOM" id="CLU_024204_4_1_3"/>
<keyword evidence="11" id="KW-1185">Reference proteome</keyword>
<feature type="transmembrane region" description="Helical" evidence="8">
    <location>
        <begin position="147"/>
        <end position="165"/>
    </location>
</feature>
<dbReference type="GO" id="GO:0005886">
    <property type="term" value="C:plasma membrane"/>
    <property type="evidence" value="ECO:0007669"/>
    <property type="project" value="UniProtKB-SubCell"/>
</dbReference>
<feature type="domain" description="Major facilitator superfamily (MFS) profile" evidence="9">
    <location>
        <begin position="14"/>
        <end position="495"/>
    </location>
</feature>
<evidence type="ECO:0000256" key="1">
    <source>
        <dbReference type="ARBA" id="ARBA00004651"/>
    </source>
</evidence>
<dbReference type="RefSeq" id="WP_009544049.1">
    <property type="nucleotide sequence ID" value="NC_010546.1"/>
</dbReference>
<name>B1WUX1_CROS5</name>
<protein>
    <recommendedName>
        <fullName evidence="8">Nitrate/nitrite transporter</fullName>
    </recommendedName>
</protein>
<keyword evidence="3 8" id="KW-0813">Transport</keyword>
<feature type="transmembrane region" description="Helical" evidence="8">
    <location>
        <begin position="177"/>
        <end position="197"/>
    </location>
</feature>
<dbReference type="PROSITE" id="PS50850">
    <property type="entry name" value="MFS"/>
    <property type="match status" value="1"/>
</dbReference>
<evidence type="ECO:0000256" key="3">
    <source>
        <dbReference type="ARBA" id="ARBA00022448"/>
    </source>
</evidence>
<dbReference type="NCBIfam" id="TIGR00886">
    <property type="entry name" value="2A0108"/>
    <property type="match status" value="1"/>
</dbReference>
<dbReference type="STRING" id="43989.cce_1222"/>
<feature type="transmembrane region" description="Helical" evidence="8">
    <location>
        <begin position="79"/>
        <end position="98"/>
    </location>
</feature>
<accession>B1WUX1</accession>
<dbReference type="GO" id="GO:0015113">
    <property type="term" value="F:nitrite transmembrane transporter activity"/>
    <property type="evidence" value="ECO:0007669"/>
    <property type="project" value="InterPro"/>
</dbReference>
<keyword evidence="7 8" id="KW-0472">Membrane</keyword>
<dbReference type="SUPFAM" id="SSF103473">
    <property type="entry name" value="MFS general substrate transporter"/>
    <property type="match status" value="1"/>
</dbReference>
<comment type="subcellular location">
    <subcellularLocation>
        <location evidence="1 8">Cell membrane</location>
        <topology evidence="1 8">Multi-pass membrane protein</topology>
    </subcellularLocation>
</comment>
<feature type="transmembrane region" description="Helical" evidence="8">
    <location>
        <begin position="471"/>
        <end position="491"/>
    </location>
</feature>
<dbReference type="eggNOG" id="COG2223">
    <property type="taxonomic scope" value="Bacteria"/>
</dbReference>
<keyword evidence="8" id="KW-1003">Cell membrane</keyword>
<keyword evidence="4 8" id="KW-0812">Transmembrane</keyword>
<feature type="transmembrane region" description="Helical" evidence="8">
    <location>
        <begin position="371"/>
        <end position="391"/>
    </location>
</feature>
<keyword evidence="6 8" id="KW-0534">Nitrate assimilation</keyword>